<evidence type="ECO:0000256" key="7">
    <source>
        <dbReference type="ARBA" id="ARBA00023033"/>
    </source>
</evidence>
<dbReference type="EMBL" id="BTSX01000004">
    <property type="protein sequence ID" value="GMS94547.1"/>
    <property type="molecule type" value="Genomic_DNA"/>
</dbReference>
<proteinExistence type="inferred from homology"/>
<dbReference type="SUPFAM" id="SSF48264">
    <property type="entry name" value="Cytochrome P450"/>
    <property type="match status" value="1"/>
</dbReference>
<dbReference type="Pfam" id="PF00067">
    <property type="entry name" value="p450"/>
    <property type="match status" value="1"/>
</dbReference>
<evidence type="ECO:0000256" key="9">
    <source>
        <dbReference type="RuleBase" id="RU000461"/>
    </source>
</evidence>
<dbReference type="Proteomes" id="UP001432027">
    <property type="component" value="Unassembled WGS sequence"/>
</dbReference>
<name>A0AAV5TJT7_9BILA</name>
<dbReference type="PANTHER" id="PTHR24292">
    <property type="entry name" value="CYTOCHROME P450"/>
    <property type="match status" value="1"/>
</dbReference>
<dbReference type="InterPro" id="IPR001128">
    <property type="entry name" value="Cyt_P450"/>
</dbReference>
<dbReference type="GO" id="GO:0004497">
    <property type="term" value="F:monooxygenase activity"/>
    <property type="evidence" value="ECO:0007669"/>
    <property type="project" value="UniProtKB-KW"/>
</dbReference>
<evidence type="ECO:0000313" key="11">
    <source>
        <dbReference type="EMBL" id="GMS94547.1"/>
    </source>
</evidence>
<comment type="caution">
    <text evidence="11">The sequence shown here is derived from an EMBL/GenBank/DDBJ whole genome shotgun (WGS) entry which is preliminary data.</text>
</comment>
<accession>A0AAV5TJT7</accession>
<keyword evidence="7 9" id="KW-0503">Monooxygenase</keyword>
<organism evidence="11 12">
    <name type="scientific">Pristionchus entomophagus</name>
    <dbReference type="NCBI Taxonomy" id="358040"/>
    <lineage>
        <taxon>Eukaryota</taxon>
        <taxon>Metazoa</taxon>
        <taxon>Ecdysozoa</taxon>
        <taxon>Nematoda</taxon>
        <taxon>Chromadorea</taxon>
        <taxon>Rhabditida</taxon>
        <taxon>Rhabditina</taxon>
        <taxon>Diplogasteromorpha</taxon>
        <taxon>Diplogasteroidea</taxon>
        <taxon>Neodiplogasteridae</taxon>
        <taxon>Pristionchus</taxon>
    </lineage>
</organism>
<keyword evidence="10" id="KW-0812">Transmembrane</keyword>
<dbReference type="GO" id="GO:0005506">
    <property type="term" value="F:iron ion binding"/>
    <property type="evidence" value="ECO:0007669"/>
    <property type="project" value="InterPro"/>
</dbReference>
<keyword evidence="4 8" id="KW-0479">Metal-binding</keyword>
<dbReference type="GO" id="GO:0020037">
    <property type="term" value="F:heme binding"/>
    <property type="evidence" value="ECO:0007669"/>
    <property type="project" value="InterPro"/>
</dbReference>
<reference evidence="11" key="1">
    <citation type="submission" date="2023-10" db="EMBL/GenBank/DDBJ databases">
        <title>Genome assembly of Pristionchus species.</title>
        <authorList>
            <person name="Yoshida K."/>
            <person name="Sommer R.J."/>
        </authorList>
    </citation>
    <scope>NUCLEOTIDE SEQUENCE</scope>
    <source>
        <strain evidence="11">RS0144</strain>
    </source>
</reference>
<dbReference type="InterPro" id="IPR036396">
    <property type="entry name" value="Cyt_P450_sf"/>
</dbReference>
<sequence length="529" mass="60542">VSCCPLILFTWHQTSLQMIDVTYAVGVGFIAFFAYYVYDSQYWTRRGITQVPGKLFLGCARNVLKKAEPRILVLRDWTKKYGKTFGFKEGTKNVLVTSDVDIVNEVMVKQFDNFFGRKSGILSPDPDKDLQIHLFQARGPRWKRLRALSVPTFSIASIKRIKGTVEDSAISMVDIMEERHGNGERFNIHQFFCEFTMDTISKLVVGQKETTLFQNDRVSIVQSMWLRDFDHPIILSAMAFPFLVPVIKAVLYRVDTDITRATRKLRSEILSAVTNRMKEREEHPEMIGYPQDMLDMFLDASVEGEDIEQHSGFKLSEAKVNKSLSFDEVAMQVVVFILAGFDTTSNGLAYTSWYLANYPEVQRKVQEEIDTYCMDERIDYEDLNQLKYVEAVCKEVLRLIPMGAISNSRTCMKATNVCGIDIEEGTLIEVDVFSLHLDKSIWGEDAEEFKPERWLDPNFKVPQIAYGAFGAGPRICIGMRLGIIEMKLALAHLLRRFSVERATEEKELRMHGALILTPIDVPVRIVPRN</sequence>
<keyword evidence="5 9" id="KW-0560">Oxidoreductase</keyword>
<dbReference type="PROSITE" id="PS00086">
    <property type="entry name" value="CYTOCHROME_P450"/>
    <property type="match status" value="1"/>
</dbReference>
<dbReference type="AlphaFoldDB" id="A0AAV5TJT7"/>
<evidence type="ECO:0000256" key="2">
    <source>
        <dbReference type="ARBA" id="ARBA00010617"/>
    </source>
</evidence>
<dbReference type="InterPro" id="IPR017972">
    <property type="entry name" value="Cyt_P450_CS"/>
</dbReference>
<evidence type="ECO:0000256" key="10">
    <source>
        <dbReference type="SAM" id="Phobius"/>
    </source>
</evidence>
<dbReference type="InterPro" id="IPR002401">
    <property type="entry name" value="Cyt_P450_E_grp-I"/>
</dbReference>
<feature type="transmembrane region" description="Helical" evidence="10">
    <location>
        <begin position="21"/>
        <end position="38"/>
    </location>
</feature>
<keyword evidence="10" id="KW-0472">Membrane</keyword>
<evidence type="ECO:0000313" key="12">
    <source>
        <dbReference type="Proteomes" id="UP001432027"/>
    </source>
</evidence>
<dbReference type="Gene3D" id="1.10.630.10">
    <property type="entry name" value="Cytochrome P450"/>
    <property type="match status" value="1"/>
</dbReference>
<evidence type="ECO:0000256" key="1">
    <source>
        <dbReference type="ARBA" id="ARBA00001971"/>
    </source>
</evidence>
<dbReference type="PANTHER" id="PTHR24292:SF102">
    <property type="entry name" value="CYTOCHROME P450 FAMILY-RELATED"/>
    <property type="match status" value="1"/>
</dbReference>
<gene>
    <name evidence="11" type="ORF">PENTCL1PPCAC_16722</name>
</gene>
<dbReference type="PRINTS" id="PR00385">
    <property type="entry name" value="P450"/>
</dbReference>
<comment type="similarity">
    <text evidence="2 9">Belongs to the cytochrome P450 family.</text>
</comment>
<dbReference type="InterPro" id="IPR050476">
    <property type="entry name" value="Insect_CytP450_Detox"/>
</dbReference>
<evidence type="ECO:0000256" key="6">
    <source>
        <dbReference type="ARBA" id="ARBA00023004"/>
    </source>
</evidence>
<comment type="cofactor">
    <cofactor evidence="1 8">
        <name>heme</name>
        <dbReference type="ChEBI" id="CHEBI:30413"/>
    </cofactor>
</comment>
<protein>
    <recommendedName>
        <fullName evidence="13">Cytochrome P450</fullName>
    </recommendedName>
</protein>
<evidence type="ECO:0000256" key="3">
    <source>
        <dbReference type="ARBA" id="ARBA00022617"/>
    </source>
</evidence>
<feature type="non-terminal residue" evidence="11">
    <location>
        <position position="1"/>
    </location>
</feature>
<evidence type="ECO:0000256" key="4">
    <source>
        <dbReference type="ARBA" id="ARBA00022723"/>
    </source>
</evidence>
<feature type="binding site" description="axial binding residue" evidence="8">
    <location>
        <position position="476"/>
    </location>
    <ligand>
        <name>heme</name>
        <dbReference type="ChEBI" id="CHEBI:30413"/>
    </ligand>
    <ligandPart>
        <name>Fe</name>
        <dbReference type="ChEBI" id="CHEBI:18248"/>
    </ligandPart>
</feature>
<dbReference type="FunFam" id="1.10.630.10:FF:000182">
    <property type="entry name" value="Cytochrome P450 3A4"/>
    <property type="match status" value="1"/>
</dbReference>
<keyword evidence="6 8" id="KW-0408">Iron</keyword>
<keyword evidence="12" id="KW-1185">Reference proteome</keyword>
<dbReference type="PRINTS" id="PR00463">
    <property type="entry name" value="EP450I"/>
</dbReference>
<dbReference type="GO" id="GO:0016705">
    <property type="term" value="F:oxidoreductase activity, acting on paired donors, with incorporation or reduction of molecular oxygen"/>
    <property type="evidence" value="ECO:0007669"/>
    <property type="project" value="InterPro"/>
</dbReference>
<keyword evidence="10" id="KW-1133">Transmembrane helix</keyword>
<keyword evidence="3 8" id="KW-0349">Heme</keyword>
<evidence type="ECO:0000256" key="8">
    <source>
        <dbReference type="PIRSR" id="PIRSR602401-1"/>
    </source>
</evidence>
<feature type="transmembrane region" description="Helical" evidence="10">
    <location>
        <begin position="233"/>
        <end position="254"/>
    </location>
</feature>
<evidence type="ECO:0000256" key="5">
    <source>
        <dbReference type="ARBA" id="ARBA00023002"/>
    </source>
</evidence>
<evidence type="ECO:0008006" key="13">
    <source>
        <dbReference type="Google" id="ProtNLM"/>
    </source>
</evidence>